<feature type="compositionally biased region" description="Polar residues" evidence="6">
    <location>
        <begin position="291"/>
        <end position="310"/>
    </location>
</feature>
<feature type="compositionally biased region" description="Basic and acidic residues" evidence="6">
    <location>
        <begin position="312"/>
        <end position="327"/>
    </location>
</feature>
<keyword evidence="5" id="KW-0391">Immunity</keyword>
<keyword evidence="9" id="KW-1185">Reference proteome</keyword>
<protein>
    <recommendedName>
        <fullName evidence="7">Caspase recruitment domain-containing protein</fullName>
    </recommendedName>
</protein>
<dbReference type="Pfam" id="PF16739">
    <property type="entry name" value="CARD_2"/>
    <property type="match status" value="1"/>
</dbReference>
<feature type="compositionally biased region" description="Basic and acidic residues" evidence="6">
    <location>
        <begin position="375"/>
        <end position="386"/>
    </location>
</feature>
<feature type="domain" description="Caspase recruitment" evidence="7">
    <location>
        <begin position="4"/>
        <end position="57"/>
    </location>
</feature>
<organism evidence="8 9">
    <name type="scientific">Muraenolepis orangiensis</name>
    <name type="common">Patagonian moray cod</name>
    <dbReference type="NCBI Taxonomy" id="630683"/>
    <lineage>
        <taxon>Eukaryota</taxon>
        <taxon>Metazoa</taxon>
        <taxon>Chordata</taxon>
        <taxon>Craniata</taxon>
        <taxon>Vertebrata</taxon>
        <taxon>Euteleostomi</taxon>
        <taxon>Actinopterygii</taxon>
        <taxon>Neopterygii</taxon>
        <taxon>Teleostei</taxon>
        <taxon>Neoteleostei</taxon>
        <taxon>Acanthomorphata</taxon>
        <taxon>Zeiogadaria</taxon>
        <taxon>Gadariae</taxon>
        <taxon>Gadiformes</taxon>
        <taxon>Muraenolepidoidei</taxon>
        <taxon>Muraenolepididae</taxon>
        <taxon>Muraenolepis</taxon>
    </lineage>
</organism>
<comment type="caution">
    <text evidence="8">The sequence shown here is derived from an EMBL/GenBank/DDBJ whole genome shotgun (WGS) entry which is preliminary data.</text>
</comment>
<proteinExistence type="predicted"/>
<evidence type="ECO:0000313" key="9">
    <source>
        <dbReference type="Proteomes" id="UP001148018"/>
    </source>
</evidence>
<evidence type="ECO:0000256" key="1">
    <source>
        <dbReference type="ARBA" id="ARBA00022499"/>
    </source>
</evidence>
<dbReference type="GO" id="GO:0045087">
    <property type="term" value="P:innate immune response"/>
    <property type="evidence" value="ECO:0007669"/>
    <property type="project" value="UniProtKB-KW"/>
</dbReference>
<dbReference type="InterPro" id="IPR031964">
    <property type="entry name" value="CARD_dom"/>
</dbReference>
<dbReference type="EMBL" id="JANIIK010000035">
    <property type="protein sequence ID" value="KAJ3613385.1"/>
    <property type="molecule type" value="Genomic_DNA"/>
</dbReference>
<dbReference type="GO" id="GO:0005737">
    <property type="term" value="C:cytoplasm"/>
    <property type="evidence" value="ECO:0007669"/>
    <property type="project" value="UniProtKB-ARBA"/>
</dbReference>
<feature type="region of interest" description="Disordered" evidence="6">
    <location>
        <begin position="291"/>
        <end position="327"/>
    </location>
</feature>
<reference evidence="8" key="1">
    <citation type="submission" date="2022-07" db="EMBL/GenBank/DDBJ databases">
        <title>Chromosome-level genome of Muraenolepis orangiensis.</title>
        <authorList>
            <person name="Kim J."/>
        </authorList>
    </citation>
    <scope>NUCLEOTIDE SEQUENCE</scope>
    <source>
        <strain evidence="8">KU_S4_2022</strain>
        <tissue evidence="8">Muscle</tissue>
    </source>
</reference>
<dbReference type="AlphaFoldDB" id="A0A9Q0EX12"/>
<gene>
    <name evidence="8" type="ORF">NHX12_019634</name>
</gene>
<evidence type="ECO:0000256" key="6">
    <source>
        <dbReference type="SAM" id="MobiDB-lite"/>
    </source>
</evidence>
<sequence>MMTQVEEIEAKRENSGNYVAMQHLLDCMRRRENWPEEFITALEGCEHRGMAADIQAEYDRLQVPSPPNPYGPPSTVPMETVHSPPLVSQQAPTDPFSSLTETTEVPGAPQRSKAPHRFSISEPEAQTSPSPSPPSLEMTHLPAHQEPEENSEEFVSFVGGPGLAAASCDVTAETGSPTPPPPESMETRLSSEQSEPPPGSVCSVDSWEDPGSASVTMTPTPETDPPNFSEPKQVVNSVQPTAVPPVVGVDRPDPIPEPDPAGLRYEEDNEVCFSKPGVLLSVQPNMTQHATLPTTSLSEPSFSGNVSLQISDPERECSGTPPEENHYASDILDSFAEREAQEVLEHIGHVAEEPSIQNLASPAQGILGNAVHASQDQRWDEKRDDGQPEIVVQSPSSYPPPPGGDERGAPLQELPPQILNGEASPALANEQVPALVQAAAVRLPQEPKKDVLVVSLSPRTRHVLGAVGIAACAMFVAWRLKN</sequence>
<evidence type="ECO:0000256" key="2">
    <source>
        <dbReference type="ARBA" id="ARBA00022553"/>
    </source>
</evidence>
<evidence type="ECO:0000256" key="3">
    <source>
        <dbReference type="ARBA" id="ARBA00022588"/>
    </source>
</evidence>
<feature type="region of interest" description="Disordered" evidence="6">
    <location>
        <begin position="372"/>
        <end position="417"/>
    </location>
</feature>
<feature type="compositionally biased region" description="Pro residues" evidence="6">
    <location>
        <begin position="64"/>
        <end position="75"/>
    </location>
</feature>
<evidence type="ECO:0000256" key="4">
    <source>
        <dbReference type="ARBA" id="ARBA00022843"/>
    </source>
</evidence>
<accession>A0A9Q0EX12</accession>
<evidence type="ECO:0000256" key="5">
    <source>
        <dbReference type="ARBA" id="ARBA00022859"/>
    </source>
</evidence>
<feature type="compositionally biased region" description="Polar residues" evidence="6">
    <location>
        <begin position="86"/>
        <end position="103"/>
    </location>
</feature>
<evidence type="ECO:0000313" key="8">
    <source>
        <dbReference type="EMBL" id="KAJ3613385.1"/>
    </source>
</evidence>
<dbReference type="InterPro" id="IPR011029">
    <property type="entry name" value="DEATH-like_dom_sf"/>
</dbReference>
<keyword evidence="4" id="KW-0832">Ubl conjugation</keyword>
<dbReference type="Proteomes" id="UP001148018">
    <property type="component" value="Unassembled WGS sequence"/>
</dbReference>
<dbReference type="OrthoDB" id="9909785at2759"/>
<keyword evidence="2" id="KW-0597">Phosphoprotein</keyword>
<keyword evidence="1" id="KW-1017">Isopeptide bond</keyword>
<feature type="region of interest" description="Disordered" evidence="6">
    <location>
        <begin position="61"/>
        <end position="263"/>
    </location>
</feature>
<dbReference type="Gene3D" id="1.10.533.10">
    <property type="entry name" value="Death Domain, Fas"/>
    <property type="match status" value="1"/>
</dbReference>
<evidence type="ECO:0000259" key="7">
    <source>
        <dbReference type="Pfam" id="PF16739"/>
    </source>
</evidence>
<name>A0A9Q0EX12_9TELE</name>
<keyword evidence="3" id="KW-0399">Innate immunity</keyword>